<sequence>MLRKGFRRGFCAICATVLLAGSLTACGGTGKNGTADGGSNAAANSAAAEEVSFPLAEKYEFSIMTRVASDSEQDFSKKALVQRMEEKTNVTVDYKTIPEEQFDDKYKLALSKSDMPDVVTKMYIKPYDILGYANKGVFLPLEDYIEKNMPNLKKVLDSRPEVRAAITSADGHIYTLPFVNEWSTNSKENINVIGAIPYINKTWLDQLGLSMPSTTEELKNVLQAFADNIKTENGSVVPMSFRINQVNQDPGISLGSYGCGDNMDHYMVTNDKKVYYSLVQDEARAGLEWLHELYAQGLIDPEIFSQDGATYSAKVASGRVGLFYDWAIGLAGDYTDQYEALPPLAGPDGTINIPRQNYYSFDMGVTAVTSACEKPSVVCAYLDQYFEPSMSIQNCYGTYDDPDYTNVFTKDGDMLKWTDEGAADGKIRNDQNLYDCFAILSDYYGVYVDRMLDSDALRLDMVSTVYSPYISSNFNYPAAFMEQKDITRISEIETDLKKYAEQVKAEIVKDGITDEAWTAYLEKMDQMGLKELLELKQKGFDMFYELTNYENAGTGGAAQDTTE</sequence>
<dbReference type="PANTHER" id="PTHR43649">
    <property type="entry name" value="ARABINOSE-BINDING PROTEIN-RELATED"/>
    <property type="match status" value="1"/>
</dbReference>
<dbReference type="SUPFAM" id="SSF53850">
    <property type="entry name" value="Periplasmic binding protein-like II"/>
    <property type="match status" value="1"/>
</dbReference>
<dbReference type="PANTHER" id="PTHR43649:SF12">
    <property type="entry name" value="DIACETYLCHITOBIOSE BINDING PROTEIN DASA"/>
    <property type="match status" value="1"/>
</dbReference>
<dbReference type="InterPro" id="IPR006059">
    <property type="entry name" value="SBP"/>
</dbReference>
<dbReference type="RefSeq" id="WP_069152850.1">
    <property type="nucleotide sequence ID" value="NZ_MCGH01000002.1"/>
</dbReference>
<reference evidence="2 3" key="1">
    <citation type="submission" date="2016-07" db="EMBL/GenBank/DDBJ databases">
        <title>Characterization of isolates of Eisenbergiella tayi derived from blood cultures, using whole genome sequencing.</title>
        <authorList>
            <person name="Burdz T."/>
            <person name="Wiebe D."/>
            <person name="Huynh C."/>
            <person name="Bernard K."/>
        </authorList>
    </citation>
    <scope>NUCLEOTIDE SEQUENCE [LARGE SCALE GENOMIC DNA]</scope>
    <source>
        <strain evidence="2 3">NML 110608</strain>
    </source>
</reference>
<dbReference type="Proteomes" id="UP000094067">
    <property type="component" value="Unassembled WGS sequence"/>
</dbReference>
<evidence type="ECO:0000313" key="3">
    <source>
        <dbReference type="Proteomes" id="UP000094067"/>
    </source>
</evidence>
<feature type="signal peptide" evidence="1">
    <location>
        <begin position="1"/>
        <end position="27"/>
    </location>
</feature>
<organism evidence="2 3">
    <name type="scientific">Eisenbergiella tayi</name>
    <dbReference type="NCBI Taxonomy" id="1432052"/>
    <lineage>
        <taxon>Bacteria</taxon>
        <taxon>Bacillati</taxon>
        <taxon>Bacillota</taxon>
        <taxon>Clostridia</taxon>
        <taxon>Lachnospirales</taxon>
        <taxon>Lachnospiraceae</taxon>
        <taxon>Eisenbergiella</taxon>
    </lineage>
</organism>
<dbReference type="Gene3D" id="3.40.190.10">
    <property type="entry name" value="Periplasmic binding protein-like II"/>
    <property type="match status" value="2"/>
</dbReference>
<dbReference type="Pfam" id="PF01547">
    <property type="entry name" value="SBP_bac_1"/>
    <property type="match status" value="1"/>
</dbReference>
<name>A0A1E3AEH7_9FIRM</name>
<accession>A0A1E3AEH7</accession>
<dbReference type="EMBL" id="MCGH01000002">
    <property type="protein sequence ID" value="ODM07128.1"/>
    <property type="molecule type" value="Genomic_DNA"/>
</dbReference>
<dbReference type="PROSITE" id="PS51257">
    <property type="entry name" value="PROKAR_LIPOPROTEIN"/>
    <property type="match status" value="1"/>
</dbReference>
<evidence type="ECO:0000256" key="1">
    <source>
        <dbReference type="SAM" id="SignalP"/>
    </source>
</evidence>
<keyword evidence="2" id="KW-0449">Lipoprotein</keyword>
<gene>
    <name evidence="2" type="primary">lipO_30</name>
    <name evidence="2" type="ORF">BEI61_03018</name>
</gene>
<protein>
    <submittedName>
        <fullName evidence="2">Lipoprotein LipO</fullName>
    </submittedName>
</protein>
<evidence type="ECO:0000313" key="2">
    <source>
        <dbReference type="EMBL" id="ODM07128.1"/>
    </source>
</evidence>
<dbReference type="AlphaFoldDB" id="A0A1E3AEH7"/>
<proteinExistence type="predicted"/>
<feature type="chain" id="PRO_5009122869" evidence="1">
    <location>
        <begin position="28"/>
        <end position="563"/>
    </location>
</feature>
<dbReference type="InterPro" id="IPR050490">
    <property type="entry name" value="Bact_solute-bd_prot1"/>
</dbReference>
<comment type="caution">
    <text evidence="2">The sequence shown here is derived from an EMBL/GenBank/DDBJ whole genome shotgun (WGS) entry which is preliminary data.</text>
</comment>
<keyword evidence="1" id="KW-0732">Signal</keyword>